<dbReference type="Proteomes" id="UP000318864">
    <property type="component" value="Unassembled WGS sequence"/>
</dbReference>
<dbReference type="RefSeq" id="WP_141465641.1">
    <property type="nucleotide sequence ID" value="NZ_RBZW01000055.1"/>
</dbReference>
<sequence>MQALDSLRAPVRRRHSGPDGYIDIDVTDSVGDYFEFLGDSLVGDDLASAIENGDDDDDGPDNGLGDDRLEQL</sequence>
<gene>
    <name evidence="2" type="ORF">D8Y22_15785</name>
</gene>
<comment type="caution">
    <text evidence="2">The sequence shown here is derived from an EMBL/GenBank/DDBJ whole genome shotgun (WGS) entry which is preliminary data.</text>
</comment>
<evidence type="ECO:0000313" key="3">
    <source>
        <dbReference type="Proteomes" id="UP000318864"/>
    </source>
</evidence>
<evidence type="ECO:0000256" key="1">
    <source>
        <dbReference type="SAM" id="MobiDB-lite"/>
    </source>
</evidence>
<evidence type="ECO:0000313" key="2">
    <source>
        <dbReference type="EMBL" id="THE63800.1"/>
    </source>
</evidence>
<keyword evidence="3" id="KW-1185">Reference proteome</keyword>
<feature type="region of interest" description="Disordered" evidence="1">
    <location>
        <begin position="1"/>
        <end position="20"/>
    </location>
</feature>
<protein>
    <submittedName>
        <fullName evidence="2">Uncharacterized protein</fullName>
    </submittedName>
</protein>
<feature type="region of interest" description="Disordered" evidence="1">
    <location>
        <begin position="47"/>
        <end position="72"/>
    </location>
</feature>
<organism evidence="2 3">
    <name type="scientific">Salinadaptatus halalkaliphilus</name>
    <dbReference type="NCBI Taxonomy" id="2419781"/>
    <lineage>
        <taxon>Archaea</taxon>
        <taxon>Methanobacteriati</taxon>
        <taxon>Methanobacteriota</taxon>
        <taxon>Stenosarchaea group</taxon>
        <taxon>Halobacteria</taxon>
        <taxon>Halobacteriales</taxon>
        <taxon>Natrialbaceae</taxon>
        <taxon>Salinadaptatus</taxon>
    </lineage>
</organism>
<proteinExistence type="predicted"/>
<dbReference type="EMBL" id="RBZW01000055">
    <property type="protein sequence ID" value="THE63800.1"/>
    <property type="molecule type" value="Genomic_DNA"/>
</dbReference>
<dbReference type="AlphaFoldDB" id="A0A4S3TJQ8"/>
<accession>A0A4S3TJQ8</accession>
<name>A0A4S3TJQ8_9EURY</name>
<reference evidence="2 3" key="1">
    <citation type="submission" date="2018-10" db="EMBL/GenBank/DDBJ databases">
        <title>Natronolimnobius sp. XQ-INN 246 isolated from Inner Mongolia Autonomous Region of China.</title>
        <authorList>
            <person name="Xue Q."/>
        </authorList>
    </citation>
    <scope>NUCLEOTIDE SEQUENCE [LARGE SCALE GENOMIC DNA]</scope>
    <source>
        <strain evidence="2 3">XQ-INN 246</strain>
    </source>
</reference>